<keyword evidence="5" id="KW-0234">DNA repair</keyword>
<dbReference type="InterPro" id="IPR003717">
    <property type="entry name" value="RecO"/>
</dbReference>
<dbReference type="HAMAP" id="MF_00201">
    <property type="entry name" value="RecO"/>
    <property type="match status" value="1"/>
</dbReference>
<organism evidence="8">
    <name type="scientific">marine sediment metagenome</name>
    <dbReference type="NCBI Taxonomy" id="412755"/>
    <lineage>
        <taxon>unclassified sequences</taxon>
        <taxon>metagenomes</taxon>
        <taxon>ecological metagenomes</taxon>
    </lineage>
</organism>
<evidence type="ECO:0000256" key="6">
    <source>
        <dbReference type="ARBA" id="ARBA00033409"/>
    </source>
</evidence>
<evidence type="ECO:0000256" key="1">
    <source>
        <dbReference type="ARBA" id="ARBA00007452"/>
    </source>
</evidence>
<dbReference type="PANTHER" id="PTHR33991:SF1">
    <property type="entry name" value="DNA REPAIR PROTEIN RECO"/>
    <property type="match status" value="1"/>
</dbReference>
<proteinExistence type="inferred from homology"/>
<evidence type="ECO:0000256" key="3">
    <source>
        <dbReference type="ARBA" id="ARBA00022763"/>
    </source>
</evidence>
<dbReference type="GO" id="GO:0043590">
    <property type="term" value="C:bacterial nucleoid"/>
    <property type="evidence" value="ECO:0007669"/>
    <property type="project" value="TreeGrafter"/>
</dbReference>
<evidence type="ECO:0000313" key="8">
    <source>
        <dbReference type="EMBL" id="KKM64784.1"/>
    </source>
</evidence>
<dbReference type="AlphaFoldDB" id="A0A0F9J4Z0"/>
<dbReference type="Pfam" id="PF02565">
    <property type="entry name" value="RecO_C"/>
    <property type="match status" value="1"/>
</dbReference>
<sequence length="230" mass="25198">MEADLIVTYLTPGHGVRKAYAKSARKVKSRFGASLEPLTHARITLMGKEDAELPRLTQSDIIQPHQGLREGLSCFALASEMAELTMGLLPPGKPAQGVFDLFLEMLGQMERDCTELGALLYKIRLLALKGYAPRLSGCGRCDSKAARFFASQGAVLCDRCSGGMDRRGTIEVSPGSLRLYESLSTWELDKTARIKPSEALLAEVRGLLDAHLEFILARPLRSRAFTSKTV</sequence>
<evidence type="ECO:0000256" key="2">
    <source>
        <dbReference type="ARBA" id="ARBA00021310"/>
    </source>
</evidence>
<protein>
    <recommendedName>
        <fullName evidence="2">DNA repair protein RecO</fullName>
    </recommendedName>
    <alternativeName>
        <fullName evidence="6">Recombination protein O</fullName>
    </alternativeName>
</protein>
<dbReference type="GO" id="GO:0006310">
    <property type="term" value="P:DNA recombination"/>
    <property type="evidence" value="ECO:0007669"/>
    <property type="project" value="UniProtKB-KW"/>
</dbReference>
<dbReference type="EMBL" id="LAZR01010835">
    <property type="protein sequence ID" value="KKM64784.1"/>
    <property type="molecule type" value="Genomic_DNA"/>
</dbReference>
<keyword evidence="3" id="KW-0227">DNA damage</keyword>
<keyword evidence="4" id="KW-0233">DNA recombination</keyword>
<dbReference type="InterPro" id="IPR022572">
    <property type="entry name" value="DNA_rep/recomb_RecO_N"/>
</dbReference>
<accession>A0A0F9J4Z0</accession>
<evidence type="ECO:0000256" key="5">
    <source>
        <dbReference type="ARBA" id="ARBA00023204"/>
    </source>
</evidence>
<dbReference type="Pfam" id="PF11967">
    <property type="entry name" value="RecO_N"/>
    <property type="match status" value="1"/>
</dbReference>
<evidence type="ECO:0000256" key="4">
    <source>
        <dbReference type="ARBA" id="ARBA00023172"/>
    </source>
</evidence>
<feature type="domain" description="DNA replication/recombination mediator RecO N-terminal" evidence="7">
    <location>
        <begin position="2"/>
        <end position="64"/>
    </location>
</feature>
<dbReference type="InterPro" id="IPR037278">
    <property type="entry name" value="ARFGAP/RecO"/>
</dbReference>
<dbReference type="GO" id="GO:0006302">
    <property type="term" value="P:double-strand break repair"/>
    <property type="evidence" value="ECO:0007669"/>
    <property type="project" value="TreeGrafter"/>
</dbReference>
<dbReference type="PANTHER" id="PTHR33991">
    <property type="entry name" value="DNA REPAIR PROTEIN RECO"/>
    <property type="match status" value="1"/>
</dbReference>
<dbReference type="SUPFAM" id="SSF57863">
    <property type="entry name" value="ArfGap/RecO-like zinc finger"/>
    <property type="match status" value="1"/>
</dbReference>
<dbReference type="InterPro" id="IPR042242">
    <property type="entry name" value="RecO_C"/>
</dbReference>
<name>A0A0F9J4Z0_9ZZZZ</name>
<dbReference type="NCBIfam" id="TIGR00613">
    <property type="entry name" value="reco"/>
    <property type="match status" value="1"/>
</dbReference>
<gene>
    <name evidence="8" type="ORF">LCGC14_1497900</name>
</gene>
<dbReference type="SUPFAM" id="SSF50249">
    <property type="entry name" value="Nucleic acid-binding proteins"/>
    <property type="match status" value="1"/>
</dbReference>
<reference evidence="8" key="1">
    <citation type="journal article" date="2015" name="Nature">
        <title>Complex archaea that bridge the gap between prokaryotes and eukaryotes.</title>
        <authorList>
            <person name="Spang A."/>
            <person name="Saw J.H."/>
            <person name="Jorgensen S.L."/>
            <person name="Zaremba-Niedzwiedzka K."/>
            <person name="Martijn J."/>
            <person name="Lind A.E."/>
            <person name="van Eijk R."/>
            <person name="Schleper C."/>
            <person name="Guy L."/>
            <person name="Ettema T.J."/>
        </authorList>
    </citation>
    <scope>NUCLEOTIDE SEQUENCE</scope>
</reference>
<dbReference type="Gene3D" id="2.40.50.140">
    <property type="entry name" value="Nucleic acid-binding proteins"/>
    <property type="match status" value="1"/>
</dbReference>
<comment type="similarity">
    <text evidence="1">Belongs to the RecO family.</text>
</comment>
<dbReference type="Gene3D" id="1.20.1440.120">
    <property type="entry name" value="Recombination protein O, C-terminal domain"/>
    <property type="match status" value="1"/>
</dbReference>
<evidence type="ECO:0000259" key="7">
    <source>
        <dbReference type="Pfam" id="PF11967"/>
    </source>
</evidence>
<comment type="caution">
    <text evidence="8">The sequence shown here is derived from an EMBL/GenBank/DDBJ whole genome shotgun (WGS) entry which is preliminary data.</text>
</comment>
<dbReference type="InterPro" id="IPR012340">
    <property type="entry name" value="NA-bd_OB-fold"/>
</dbReference>